<protein>
    <recommendedName>
        <fullName evidence="3">Lipoprotein</fullName>
    </recommendedName>
</protein>
<name>A0AAU7K1L8_9SPHI</name>
<accession>A0AAU7K1L8</accession>
<feature type="signal peptide" evidence="1">
    <location>
        <begin position="1"/>
        <end position="18"/>
    </location>
</feature>
<feature type="chain" id="PRO_5043391955" description="Lipoprotein" evidence="1">
    <location>
        <begin position="19"/>
        <end position="126"/>
    </location>
</feature>
<evidence type="ECO:0000256" key="1">
    <source>
        <dbReference type="SAM" id="SignalP"/>
    </source>
</evidence>
<organism evidence="2">
    <name type="scientific">Pedobacter sp. KACC 23697</name>
    <dbReference type="NCBI Taxonomy" id="3149230"/>
    <lineage>
        <taxon>Bacteria</taxon>
        <taxon>Pseudomonadati</taxon>
        <taxon>Bacteroidota</taxon>
        <taxon>Sphingobacteriia</taxon>
        <taxon>Sphingobacteriales</taxon>
        <taxon>Sphingobacteriaceae</taxon>
        <taxon>Pedobacter</taxon>
    </lineage>
</organism>
<gene>
    <name evidence="2" type="ORF">ABEG20_14875</name>
</gene>
<dbReference type="EMBL" id="CP157485">
    <property type="protein sequence ID" value="XBO46573.1"/>
    <property type="molecule type" value="Genomic_DNA"/>
</dbReference>
<keyword evidence="1" id="KW-0732">Signal</keyword>
<sequence>MKNIFYCSLLIVALSSCALGVMTTVYSMSKGKLDIPQKETYTVVYQANFDDHLSADVAYTNESGKQAELTEVNGAWKKTVTLKSGSHVQLKTLAVAQKEARGEYKILVDGKVISEYINGQKVKLYF</sequence>
<dbReference type="PROSITE" id="PS51257">
    <property type="entry name" value="PROKAR_LIPOPROTEIN"/>
    <property type="match status" value="1"/>
</dbReference>
<proteinExistence type="predicted"/>
<dbReference type="Gene3D" id="2.60.40.2880">
    <property type="entry name" value="MmpS1-5, C-terminal soluble domain"/>
    <property type="match status" value="1"/>
</dbReference>
<evidence type="ECO:0008006" key="3">
    <source>
        <dbReference type="Google" id="ProtNLM"/>
    </source>
</evidence>
<evidence type="ECO:0000313" key="2">
    <source>
        <dbReference type="EMBL" id="XBO46573.1"/>
    </source>
</evidence>
<dbReference type="RefSeq" id="WP_406824089.1">
    <property type="nucleotide sequence ID" value="NZ_CP157485.1"/>
</dbReference>
<dbReference type="AlphaFoldDB" id="A0AAU7K1L8"/>
<dbReference type="InterPro" id="IPR038468">
    <property type="entry name" value="MmpS_C"/>
</dbReference>
<reference evidence="2" key="1">
    <citation type="submission" date="2024-05" db="EMBL/GenBank/DDBJ databases">
        <authorList>
            <person name="Kim S."/>
            <person name="Heo J."/>
            <person name="Choi H."/>
            <person name="Choi Y."/>
            <person name="Kwon S.-W."/>
            <person name="Kim Y."/>
        </authorList>
    </citation>
    <scope>NUCLEOTIDE SEQUENCE</scope>
    <source>
        <strain evidence="2">KACC 23697</strain>
    </source>
</reference>